<dbReference type="PANTHER" id="PTHR10357">
    <property type="entry name" value="ALPHA-AMYLASE FAMILY MEMBER"/>
    <property type="match status" value="1"/>
</dbReference>
<feature type="domain" description="Glycosyl hydrolase family 13 catalytic" evidence="3">
    <location>
        <begin position="137"/>
        <end position="521"/>
    </location>
</feature>
<dbReference type="InterPro" id="IPR017853">
    <property type="entry name" value="GH"/>
</dbReference>
<dbReference type="CDD" id="cd11338">
    <property type="entry name" value="AmyAc_CMD"/>
    <property type="match status" value="1"/>
</dbReference>
<dbReference type="Pfam" id="PF00128">
    <property type="entry name" value="Alpha-amylase"/>
    <property type="match status" value="1"/>
</dbReference>
<dbReference type="GO" id="GO:0016798">
    <property type="term" value="F:hydrolase activity, acting on glycosyl bonds"/>
    <property type="evidence" value="ECO:0007669"/>
    <property type="project" value="UniProtKB-KW"/>
</dbReference>
<dbReference type="PANTHER" id="PTHR10357:SF210">
    <property type="entry name" value="MALTODEXTRIN GLUCOSIDASE"/>
    <property type="match status" value="1"/>
</dbReference>
<dbReference type="AlphaFoldDB" id="A0A2P2BNF2"/>
<dbReference type="SMART" id="SM00642">
    <property type="entry name" value="Aamy"/>
    <property type="match status" value="1"/>
</dbReference>
<evidence type="ECO:0000256" key="2">
    <source>
        <dbReference type="ARBA" id="ARBA00023295"/>
    </source>
</evidence>
<evidence type="ECO:0000256" key="1">
    <source>
        <dbReference type="ARBA" id="ARBA00022801"/>
    </source>
</evidence>
<dbReference type="GO" id="GO:0005975">
    <property type="term" value="P:carbohydrate metabolic process"/>
    <property type="evidence" value="ECO:0007669"/>
    <property type="project" value="InterPro"/>
</dbReference>
<protein>
    <submittedName>
        <fullName evidence="4">Amylopullulanase</fullName>
    </submittedName>
</protein>
<evidence type="ECO:0000313" key="5">
    <source>
        <dbReference type="Proteomes" id="UP000245695"/>
    </source>
</evidence>
<keyword evidence="2" id="KW-0326">Glycosidase</keyword>
<organism evidence="4 5">
    <name type="scientific">Romboutsia hominis</name>
    <dbReference type="NCBI Taxonomy" id="1507512"/>
    <lineage>
        <taxon>Bacteria</taxon>
        <taxon>Bacillati</taxon>
        <taxon>Bacillota</taxon>
        <taxon>Clostridia</taxon>
        <taxon>Peptostreptococcales</taxon>
        <taxon>Peptostreptococcaceae</taxon>
        <taxon>Romboutsia</taxon>
    </lineage>
</organism>
<proteinExistence type="predicted"/>
<name>A0A2P2BNF2_9FIRM</name>
<dbReference type="InterPro" id="IPR045857">
    <property type="entry name" value="O16G_dom_2"/>
</dbReference>
<dbReference type="KEGG" id="rhom:FRIFI_0370"/>
<gene>
    <name evidence="4" type="ORF">FRIFI_0370</name>
</gene>
<dbReference type="SUPFAM" id="SSF51011">
    <property type="entry name" value="Glycosyl hydrolase domain"/>
    <property type="match status" value="1"/>
</dbReference>
<dbReference type="SUPFAM" id="SSF51445">
    <property type="entry name" value="(Trans)glycosidases"/>
    <property type="match status" value="1"/>
</dbReference>
<dbReference type="InterPro" id="IPR006047">
    <property type="entry name" value="GH13_cat_dom"/>
</dbReference>
<dbReference type="InterPro" id="IPR013780">
    <property type="entry name" value="Glyco_hydro_b"/>
</dbReference>
<reference evidence="4 5" key="1">
    <citation type="submission" date="2014-09" db="EMBL/GenBank/DDBJ databases">
        <authorList>
            <person name="Hornung B.V."/>
        </authorList>
    </citation>
    <scope>NUCLEOTIDE SEQUENCE [LARGE SCALE GENOMIC DNA]</scope>
    <source>
        <strain evidence="4 5">FRIFI</strain>
    </source>
</reference>
<dbReference type="RefSeq" id="WP_092923079.1">
    <property type="nucleotide sequence ID" value="NZ_FJTZ01000011.1"/>
</dbReference>
<dbReference type="Gene3D" id="2.60.40.1180">
    <property type="entry name" value="Golgi alpha-mannosidase II"/>
    <property type="match status" value="1"/>
</dbReference>
<evidence type="ECO:0000259" key="3">
    <source>
        <dbReference type="SMART" id="SM00642"/>
    </source>
</evidence>
<accession>A0A2P2BNF2</accession>
<evidence type="ECO:0000313" key="4">
    <source>
        <dbReference type="EMBL" id="CEI71918.1"/>
    </source>
</evidence>
<keyword evidence="1" id="KW-0378">Hydrolase</keyword>
<dbReference type="Proteomes" id="UP000245695">
    <property type="component" value="Chromosome 1"/>
</dbReference>
<dbReference type="EMBL" id="LN650648">
    <property type="protein sequence ID" value="CEI71918.1"/>
    <property type="molecule type" value="Genomic_DNA"/>
</dbReference>
<dbReference type="Gene3D" id="3.90.400.10">
    <property type="entry name" value="Oligo-1,6-glucosidase, Domain 2"/>
    <property type="match status" value="1"/>
</dbReference>
<keyword evidence="5" id="KW-1185">Reference proteome</keyword>
<sequence>MGNIITYNSWEDKAPFGALKLNQEFRITVKVNENYNVKDISWVILKEDVEIDKISLIKENKKYYNGEFSGFNEIGLYFYYFKVEVEIEGEIKVIYYGKNIEDGSCIEYQYNNINKYQITVYDEYNAPTWYKEGILYHIFIDRFNNGNRNKKINNPKKNSFLYGTWDDAPMYIKDEQGDIIRWDFHGGNLKGIIDKLGYLKKLGVSIIYLSPVFEASSNHKYDTGDYKKIDSMFGDEEIFKELIDKAKSKGINIILDGVFSHTGADSKYFNKYNNYNEVGAYQSNHSKYRDWYRFKENSDEYESWWGVKDLPNVNELNETYMNYIINDDDSVINKWTSMGVKGWRLDVCDELPSEFIKEFKLKLKNIDSEAVLVGEVWEDASNKISYNKRRGYLLGKELDSVMGYPFRKNILEFLKGVISSNQLNNKFLEIKENYPKEAFKSNLNLLGSHDVTRIKTELNEDNKLLKIAVAIQMTFEGVPYIYYGDEAGLCGKTDPDNRRTYPWKHEDKNMIEFYKSLTIIRNKYKALLRGETEFINTKNDAVFSYIRYTSDEKILIIINKSDNEECIELNLGKEARGIDLIKDIQVELNLIEKEADTINLIIPPKDFKIINIK</sequence>
<dbReference type="Gene3D" id="3.20.20.80">
    <property type="entry name" value="Glycosidases"/>
    <property type="match status" value="1"/>
</dbReference>